<dbReference type="AlphaFoldDB" id="A0AAW7X5M6"/>
<reference evidence="1" key="1">
    <citation type="submission" date="2023-07" db="EMBL/GenBank/DDBJ databases">
        <title>Genome content predicts the carbon catabolic preferences of heterotrophic bacteria.</title>
        <authorList>
            <person name="Gralka M."/>
        </authorList>
    </citation>
    <scope>NUCLEOTIDE SEQUENCE</scope>
    <source>
        <strain evidence="1">I3M17_2</strain>
    </source>
</reference>
<sequence length="137" mass="15495">MSIYIKSIIRPEGDKCFCQVNHEENTLNCFVYGNEEQLLHQLSEEIQVEIGFDNVIAAEAILEFNDSKSSITQSVGELAHNIKGRVHSIIKDEIYDIYIQNGPEFICITSNEWKLKPNIGDGVLVKITGLCFYPSNI</sequence>
<proteinExistence type="predicted"/>
<evidence type="ECO:0000313" key="1">
    <source>
        <dbReference type="EMBL" id="MDO6422834.1"/>
    </source>
</evidence>
<dbReference type="RefSeq" id="WP_303492720.1">
    <property type="nucleotide sequence ID" value="NZ_JAUOPB010000007.1"/>
</dbReference>
<evidence type="ECO:0000313" key="2">
    <source>
        <dbReference type="Proteomes" id="UP001169760"/>
    </source>
</evidence>
<gene>
    <name evidence="1" type="ORF">Q4521_10140</name>
</gene>
<comment type="caution">
    <text evidence="1">The sequence shown here is derived from an EMBL/GenBank/DDBJ whole genome shotgun (WGS) entry which is preliminary data.</text>
</comment>
<dbReference type="Proteomes" id="UP001169760">
    <property type="component" value="Unassembled WGS sequence"/>
</dbReference>
<name>A0AAW7X5M6_9GAMM</name>
<accession>A0AAW7X5M6</accession>
<organism evidence="1 2">
    <name type="scientific">Saccharophagus degradans</name>
    <dbReference type="NCBI Taxonomy" id="86304"/>
    <lineage>
        <taxon>Bacteria</taxon>
        <taxon>Pseudomonadati</taxon>
        <taxon>Pseudomonadota</taxon>
        <taxon>Gammaproteobacteria</taxon>
        <taxon>Cellvibrionales</taxon>
        <taxon>Cellvibrionaceae</taxon>
        <taxon>Saccharophagus</taxon>
    </lineage>
</organism>
<dbReference type="EMBL" id="JAUOPB010000007">
    <property type="protein sequence ID" value="MDO6422834.1"/>
    <property type="molecule type" value="Genomic_DNA"/>
</dbReference>
<protein>
    <submittedName>
        <fullName evidence="1">Uncharacterized protein</fullName>
    </submittedName>
</protein>